<dbReference type="EMBL" id="CP002048">
    <property type="protein sequence ID" value="ADI02788.1"/>
    <property type="molecule type" value="Genomic_DNA"/>
</dbReference>
<keyword evidence="6" id="KW-0804">Transcription</keyword>
<dbReference type="GO" id="GO:0005737">
    <property type="term" value="C:cytoplasm"/>
    <property type="evidence" value="ECO:0007669"/>
    <property type="project" value="TreeGrafter"/>
</dbReference>
<sequence>MDNLTSWLDGVYSLLDHALFFGGLPGFKRSGSGYIARCPCETHEDKHPSFYMPAGRPYGFCFACGFKQSWWDVLESRGLRGWQVVEELAKMAGVAPPPRSHSGEVEGEAGEVKDDGREREDWWETRRRAVWEPEGADVLDYLRSRGYSDDLIQRMDVGARPVSEAGVPAGLKLPGGPEYRLLVPFRSRGGRLVAVAGRRLDGGEPRYMYPPGMGRALLGQHVLRRDAVPVVVEGLMDAIVLEAAGVQGVVALGGAQASGGQIEVLRQYQRVVLALDADDAGRAGTERLVRALVRSGVKTYVAEWVGGAKDPDELFRTAGASPIREAIENATAGHKWLIRRLAPGPGATDQERDESLEKALDFCEVLARRSPAAAEDAVREMAAVYRLTVEALGEEVQRLARKRAEEEEKKRWQDALLAAQRAVVEGKIEKAREMVRKVEETRPVLLPIPADPEFLLRAAAETKDGLDTPWYGLNRLMRIDRGGMTVVGAATSVGKTTFLLNVFLHALRNSDGTVVYWSGEIAGPLLVARLLGVLVGMSVGDVLRLLRSDGEEMDELEAMQKELATLFGERVYILDRSESTDELCSFVRGLAHEREVAAVFIDYLQMLPPPAREGRYATREQEVTAVAKTLHEIARDFNAAVVTAAQLSRSNHRYAERPSLTDLRESGGIEQYATSVIGLWNASMARGAEVFSSGAVPAAPPSGWYWTPRDKDIPEAEAAMAMAASWGKTLLEVSILKSRWHGNVGKTVPLMLDGASGRITDLPDVPGSCGFCEGSGDVGDVVVSLGSLGATGGSKKRGGR</sequence>
<evidence type="ECO:0000256" key="2">
    <source>
        <dbReference type="ARBA" id="ARBA00022515"/>
    </source>
</evidence>
<dbReference type="InterPro" id="IPR007694">
    <property type="entry name" value="DNA_helicase_DnaB-like_C"/>
</dbReference>
<evidence type="ECO:0000256" key="5">
    <source>
        <dbReference type="ARBA" id="ARBA00022705"/>
    </source>
</evidence>
<keyword evidence="7" id="KW-0175">Coiled coil</keyword>
<name>D7CQ10_SYNLT</name>
<protein>
    <submittedName>
        <fullName evidence="11">DnaB domain protein helicase domain protein</fullName>
    </submittedName>
</protein>
<dbReference type="Gene3D" id="3.40.50.300">
    <property type="entry name" value="P-loop containing nucleotide triphosphate hydrolases"/>
    <property type="match status" value="1"/>
</dbReference>
<dbReference type="GO" id="GO:0008270">
    <property type="term" value="F:zinc ion binding"/>
    <property type="evidence" value="ECO:0007669"/>
    <property type="project" value="InterPro"/>
</dbReference>
<dbReference type="PROSITE" id="PS51199">
    <property type="entry name" value="SF4_HELICASE"/>
    <property type="match status" value="1"/>
</dbReference>
<dbReference type="Proteomes" id="UP000000378">
    <property type="component" value="Chromosome"/>
</dbReference>
<dbReference type="SMART" id="SM00493">
    <property type="entry name" value="TOPRIM"/>
    <property type="match status" value="1"/>
</dbReference>
<dbReference type="eggNOG" id="COG0305">
    <property type="taxonomic scope" value="Bacteria"/>
</dbReference>
<dbReference type="GO" id="GO:0000428">
    <property type="term" value="C:DNA-directed RNA polymerase complex"/>
    <property type="evidence" value="ECO:0007669"/>
    <property type="project" value="UniProtKB-KW"/>
</dbReference>
<dbReference type="HOGENOM" id="CLU_351570_0_0_9"/>
<keyword evidence="3" id="KW-0808">Transferase</keyword>
<keyword evidence="11" id="KW-0378">Hydrolase</keyword>
<keyword evidence="5" id="KW-0235">DNA replication</keyword>
<dbReference type="GO" id="GO:0006269">
    <property type="term" value="P:DNA replication, synthesis of primer"/>
    <property type="evidence" value="ECO:0007669"/>
    <property type="project" value="UniProtKB-KW"/>
</dbReference>
<keyword evidence="4" id="KW-0548">Nucleotidyltransferase</keyword>
<dbReference type="SUPFAM" id="SSF57783">
    <property type="entry name" value="Zinc beta-ribbon"/>
    <property type="match status" value="1"/>
</dbReference>
<dbReference type="AlphaFoldDB" id="D7CQ10"/>
<dbReference type="GO" id="GO:0003677">
    <property type="term" value="F:DNA binding"/>
    <property type="evidence" value="ECO:0007669"/>
    <property type="project" value="InterPro"/>
</dbReference>
<evidence type="ECO:0000259" key="10">
    <source>
        <dbReference type="PROSITE" id="PS51199"/>
    </source>
</evidence>
<evidence type="ECO:0000256" key="4">
    <source>
        <dbReference type="ARBA" id="ARBA00022695"/>
    </source>
</evidence>
<keyword evidence="1" id="KW-0240">DNA-directed RNA polymerase</keyword>
<keyword evidence="11" id="KW-0067">ATP-binding</keyword>
<dbReference type="GO" id="GO:0003678">
    <property type="term" value="F:DNA helicase activity"/>
    <property type="evidence" value="ECO:0007669"/>
    <property type="project" value="InterPro"/>
</dbReference>
<dbReference type="GO" id="GO:0016779">
    <property type="term" value="F:nucleotidyltransferase activity"/>
    <property type="evidence" value="ECO:0007669"/>
    <property type="project" value="UniProtKB-KW"/>
</dbReference>
<dbReference type="GO" id="GO:0005524">
    <property type="term" value="F:ATP binding"/>
    <property type="evidence" value="ECO:0007669"/>
    <property type="project" value="InterPro"/>
</dbReference>
<dbReference type="STRING" id="643648.Slip_2041"/>
<evidence type="ECO:0000259" key="9">
    <source>
        <dbReference type="PROSITE" id="PS50880"/>
    </source>
</evidence>
<accession>D7CQ10</accession>
<dbReference type="CDD" id="cd03364">
    <property type="entry name" value="TOPRIM_DnaG_primases"/>
    <property type="match status" value="1"/>
</dbReference>
<dbReference type="SUPFAM" id="SSF52540">
    <property type="entry name" value="P-loop containing nucleoside triphosphate hydrolases"/>
    <property type="match status" value="1"/>
</dbReference>
<evidence type="ECO:0000256" key="8">
    <source>
        <dbReference type="SAM" id="MobiDB-lite"/>
    </source>
</evidence>
<dbReference type="PANTHER" id="PTHR30313:SF2">
    <property type="entry name" value="DNA PRIMASE"/>
    <property type="match status" value="1"/>
</dbReference>
<dbReference type="eggNOG" id="COG0358">
    <property type="taxonomic scope" value="Bacteria"/>
</dbReference>
<gene>
    <name evidence="11" type="ordered locus">Slip_2041</name>
</gene>
<evidence type="ECO:0000256" key="6">
    <source>
        <dbReference type="ARBA" id="ARBA00023163"/>
    </source>
</evidence>
<keyword evidence="2" id="KW-0639">Primosome</keyword>
<dbReference type="PROSITE" id="PS50880">
    <property type="entry name" value="TOPRIM"/>
    <property type="match status" value="1"/>
</dbReference>
<feature type="domain" description="SF4 helicase" evidence="10">
    <location>
        <begin position="459"/>
        <end position="766"/>
    </location>
</feature>
<evidence type="ECO:0000256" key="7">
    <source>
        <dbReference type="SAM" id="Coils"/>
    </source>
</evidence>
<dbReference type="InterPro" id="IPR034151">
    <property type="entry name" value="TOPRIM_DnaG_bac"/>
</dbReference>
<dbReference type="InterPro" id="IPR036977">
    <property type="entry name" value="DNA_primase_Znf_CHC2"/>
</dbReference>
<keyword evidence="12" id="KW-1185">Reference proteome</keyword>
<feature type="domain" description="Toprim" evidence="9">
    <location>
        <begin position="227"/>
        <end position="307"/>
    </location>
</feature>
<keyword evidence="11" id="KW-0347">Helicase</keyword>
<dbReference type="Pfam" id="PF13155">
    <property type="entry name" value="Toprim_2"/>
    <property type="match status" value="1"/>
</dbReference>
<dbReference type="PANTHER" id="PTHR30313">
    <property type="entry name" value="DNA PRIMASE"/>
    <property type="match status" value="1"/>
</dbReference>
<proteinExistence type="predicted"/>
<dbReference type="Gene3D" id="3.90.580.10">
    <property type="entry name" value="Zinc finger, CHC2-type domain"/>
    <property type="match status" value="1"/>
</dbReference>
<dbReference type="InterPro" id="IPR050219">
    <property type="entry name" value="DnaG_primase"/>
</dbReference>
<evidence type="ECO:0000313" key="11">
    <source>
        <dbReference type="EMBL" id="ADI02788.1"/>
    </source>
</evidence>
<dbReference type="Gene3D" id="3.40.1360.10">
    <property type="match status" value="1"/>
</dbReference>
<dbReference type="SUPFAM" id="SSF56731">
    <property type="entry name" value="DNA primase core"/>
    <property type="match status" value="1"/>
</dbReference>
<dbReference type="InterPro" id="IPR006171">
    <property type="entry name" value="TOPRIM_dom"/>
</dbReference>
<dbReference type="KEGG" id="slp:Slip_2041"/>
<reference evidence="12" key="1">
    <citation type="journal article" date="2010" name="Stand. Genomic Sci.">
        <title>Complete genome sequence of Syntrophothermus lipocalidus type strain (TGB-C1T).</title>
        <authorList>
            <consortium name="US DOE Joint Genome Institute (JGI-PGF)"/>
            <person name="Djao O."/>
            <person name="Zhang X."/>
            <person name="Lucas S."/>
            <person name="Lapidus A."/>
            <person name="Glavina Del Rio T."/>
            <person name="Nolan M."/>
            <person name="Tice H."/>
            <person name="Cheng J."/>
            <person name="Han C."/>
            <person name="Tapia R."/>
            <person name="Goodwin L."/>
            <person name="Pitluck S."/>
            <person name="Liolios K."/>
            <person name="Ivanova N."/>
            <person name="Mavromatis K."/>
            <person name="Mikhailova N."/>
            <person name="Ovchinnikova G."/>
            <person name="Pati A."/>
            <person name="Brambilla E."/>
            <person name="Chen A."/>
            <person name="Palaniappan K."/>
            <person name="Land M."/>
            <person name="Hauser L."/>
            <person name="Chang Y."/>
            <person name="Jeffries C."/>
            <person name="Rohde M."/>
            <person name="Sikorski J."/>
            <person name="Spring S."/>
            <person name="Goker M."/>
            <person name="Detter J."/>
            <person name="Woyke T."/>
            <person name="Bristow J."/>
            <person name="Eisen J."/>
            <person name="Markowitz V."/>
            <person name="Hugenholtz P."/>
            <person name="Kyrpides N."/>
            <person name="Klenk H."/>
        </authorList>
    </citation>
    <scope>NUCLEOTIDE SEQUENCE [LARGE SCALE GENOMIC DNA]</scope>
    <source>
        <strain evidence="12">DSM 12680 / TGB-C1</strain>
    </source>
</reference>
<dbReference type="Pfam" id="PF03796">
    <property type="entry name" value="DnaB_C"/>
    <property type="match status" value="1"/>
</dbReference>
<evidence type="ECO:0000256" key="1">
    <source>
        <dbReference type="ARBA" id="ARBA00022478"/>
    </source>
</evidence>
<dbReference type="InterPro" id="IPR027417">
    <property type="entry name" value="P-loop_NTPase"/>
</dbReference>
<feature type="region of interest" description="Disordered" evidence="8">
    <location>
        <begin position="95"/>
        <end position="117"/>
    </location>
</feature>
<evidence type="ECO:0000256" key="3">
    <source>
        <dbReference type="ARBA" id="ARBA00022679"/>
    </source>
</evidence>
<organism evidence="11 12">
    <name type="scientific">Syntrophothermus lipocalidus (strain DSM 12680 / TGB-C1)</name>
    <dbReference type="NCBI Taxonomy" id="643648"/>
    <lineage>
        <taxon>Bacteria</taxon>
        <taxon>Bacillati</taxon>
        <taxon>Bacillota</taxon>
        <taxon>Clostridia</taxon>
        <taxon>Eubacteriales</taxon>
        <taxon>Syntrophomonadaceae</taxon>
        <taxon>Syntrophothermus</taxon>
    </lineage>
</organism>
<feature type="coiled-coil region" evidence="7">
    <location>
        <begin position="389"/>
        <end position="441"/>
    </location>
</feature>
<evidence type="ECO:0000313" key="12">
    <source>
        <dbReference type="Proteomes" id="UP000000378"/>
    </source>
</evidence>
<dbReference type="GO" id="GO:1990077">
    <property type="term" value="C:primosome complex"/>
    <property type="evidence" value="ECO:0007669"/>
    <property type="project" value="UniProtKB-KW"/>
</dbReference>
<keyword evidence="11" id="KW-0547">Nucleotide-binding</keyword>
<reference evidence="11 12" key="2">
    <citation type="journal article" date="2010" name="Stand. Genomic Sci.">
        <title>Complete genome sequence of Syntrophothermus lipocalidus type strain (TGB-C1).</title>
        <authorList>
            <person name="Djao O.D."/>
            <person name="Zhang X."/>
            <person name="Lucas S."/>
            <person name="Lapidus A."/>
            <person name="Del Rio T.G."/>
            <person name="Nolan M."/>
            <person name="Tice H."/>
            <person name="Cheng J.F."/>
            <person name="Han C."/>
            <person name="Tapia R."/>
            <person name="Goodwin L."/>
            <person name="Pitluck S."/>
            <person name="Liolios K."/>
            <person name="Ivanova N."/>
            <person name="Mavromatis K."/>
            <person name="Mikhailova N."/>
            <person name="Ovchinnikova G."/>
            <person name="Pati A."/>
            <person name="Brambilla E."/>
            <person name="Chen A."/>
            <person name="Palaniappan K."/>
            <person name="Land M."/>
            <person name="Hauser L."/>
            <person name="Chang Y.J."/>
            <person name="Jeffries C.D."/>
            <person name="Rohde M."/>
            <person name="Sikorski J."/>
            <person name="Spring S."/>
            <person name="Goker M."/>
            <person name="Detter J.C."/>
            <person name="Woyke T."/>
            <person name="Bristow J."/>
            <person name="Eisen J.A."/>
            <person name="Markowitz V."/>
            <person name="Hugenholtz P."/>
            <person name="Kyrpides N.C."/>
            <person name="Klenk H.P."/>
        </authorList>
    </citation>
    <scope>NUCLEOTIDE SEQUENCE [LARGE SCALE GENOMIC DNA]</scope>
    <source>
        <strain evidence="12">DSM 12680 / TGB-C1</strain>
    </source>
</reference>